<proteinExistence type="predicted"/>
<evidence type="ECO:0000256" key="1">
    <source>
        <dbReference type="SAM" id="Coils"/>
    </source>
</evidence>
<dbReference type="Proteomes" id="UP000826271">
    <property type="component" value="Unassembled WGS sequence"/>
</dbReference>
<reference evidence="5" key="1">
    <citation type="submission" date="2019-10" db="EMBL/GenBank/DDBJ databases">
        <authorList>
            <person name="Zhang R."/>
            <person name="Pan Y."/>
            <person name="Wang J."/>
            <person name="Ma R."/>
            <person name="Yu S."/>
        </authorList>
    </citation>
    <scope>NUCLEOTIDE SEQUENCE</scope>
    <source>
        <strain evidence="5">LA-IB0</strain>
        <tissue evidence="5">Leaf</tissue>
    </source>
</reference>
<feature type="region of interest" description="Disordered" evidence="2">
    <location>
        <begin position="296"/>
        <end position="320"/>
    </location>
</feature>
<dbReference type="EMBL" id="WHWC01000015">
    <property type="protein sequence ID" value="KAG8369264.1"/>
    <property type="molecule type" value="Genomic_DNA"/>
</dbReference>
<feature type="domain" description="DUF4216" evidence="3">
    <location>
        <begin position="204"/>
        <end position="256"/>
    </location>
</feature>
<dbReference type="PANTHER" id="PTHR48451">
    <property type="entry name" value="DUF4218 DOMAIN-CONTAINING PROTEIN"/>
    <property type="match status" value="1"/>
</dbReference>
<dbReference type="InterPro" id="IPR025452">
    <property type="entry name" value="DUF4218"/>
</dbReference>
<evidence type="ECO:0008006" key="7">
    <source>
        <dbReference type="Google" id="ProtNLM"/>
    </source>
</evidence>
<protein>
    <recommendedName>
        <fullName evidence="7">Transposase</fullName>
    </recommendedName>
</protein>
<accession>A0AAV6WGT1</accession>
<comment type="caution">
    <text evidence="5">The sequence shown here is derived from an EMBL/GenBank/DDBJ whole genome shotgun (WGS) entry which is preliminary data.</text>
</comment>
<gene>
    <name evidence="5" type="ORF">BUALT_Bualt15G0133400</name>
</gene>
<sequence>MRYFPLKPRLQKLFKCSKTSSLMRWHVEERVNDGKFRYLLTLKKYVRNRAHPKGSNAQGYLMDECMKFCSRYHSNVETKENRQPRNCDGDESMGQVIGKGERFKIDKCTLLQVHRYVSANVDAIEPYQEIKILAKGPISHGRRYKACIIRGFCFRTKSNDERKSTQNSGIVLRGNMKCYSSARDRRPQCREVSYYGVLTDILRVHYKNGVKFLMFKYDWVDPEKGVKQDEYKFPLVNFNHLLYNKNTPIDEPFILSLKLIKFAESFANQQLDDRVPTCDDDAGWIRHGVDEIIVDEAGEDNDMGPKSKLPKEKKGRGPAKLADQCGSDILVEVTLDEEGDVIDYFTPYMDDPSHDYSQLPNEQIQLDQLLILVQYWKKEQVKEQAIQNTITTAQKKYQQRTGKTPFPLLKQMIAGQTEDLRRLKDEVTHGKKEVEQMKLELMNQKEDLAKEKEQDPASLQSALSRVTALGVKVTTENMMGNDIYDCNPVKVGSDVVLFCSEIPKELWERVCY</sequence>
<evidence type="ECO:0000256" key="2">
    <source>
        <dbReference type="SAM" id="MobiDB-lite"/>
    </source>
</evidence>
<feature type="coiled-coil region" evidence="1">
    <location>
        <begin position="420"/>
        <end position="454"/>
    </location>
</feature>
<keyword evidence="1" id="KW-0175">Coiled coil</keyword>
<evidence type="ECO:0000259" key="4">
    <source>
        <dbReference type="Pfam" id="PF13960"/>
    </source>
</evidence>
<name>A0AAV6WGT1_9LAMI</name>
<dbReference type="Pfam" id="PF13960">
    <property type="entry name" value="DUF4218"/>
    <property type="match status" value="1"/>
</dbReference>
<evidence type="ECO:0000313" key="5">
    <source>
        <dbReference type="EMBL" id="KAG8369264.1"/>
    </source>
</evidence>
<dbReference type="AlphaFoldDB" id="A0AAV6WGT1"/>
<feature type="compositionally biased region" description="Basic and acidic residues" evidence="2">
    <location>
        <begin position="303"/>
        <end position="312"/>
    </location>
</feature>
<organism evidence="5 6">
    <name type="scientific">Buddleja alternifolia</name>
    <dbReference type="NCBI Taxonomy" id="168488"/>
    <lineage>
        <taxon>Eukaryota</taxon>
        <taxon>Viridiplantae</taxon>
        <taxon>Streptophyta</taxon>
        <taxon>Embryophyta</taxon>
        <taxon>Tracheophyta</taxon>
        <taxon>Spermatophyta</taxon>
        <taxon>Magnoliopsida</taxon>
        <taxon>eudicotyledons</taxon>
        <taxon>Gunneridae</taxon>
        <taxon>Pentapetalae</taxon>
        <taxon>asterids</taxon>
        <taxon>lamiids</taxon>
        <taxon>Lamiales</taxon>
        <taxon>Scrophulariaceae</taxon>
        <taxon>Buddlejeae</taxon>
        <taxon>Buddleja</taxon>
    </lineage>
</organism>
<feature type="domain" description="DUF4218" evidence="4">
    <location>
        <begin position="30"/>
        <end position="86"/>
    </location>
</feature>
<keyword evidence="6" id="KW-1185">Reference proteome</keyword>
<dbReference type="Pfam" id="PF13952">
    <property type="entry name" value="DUF4216"/>
    <property type="match status" value="1"/>
</dbReference>
<evidence type="ECO:0000313" key="6">
    <source>
        <dbReference type="Proteomes" id="UP000826271"/>
    </source>
</evidence>
<evidence type="ECO:0000259" key="3">
    <source>
        <dbReference type="Pfam" id="PF13952"/>
    </source>
</evidence>
<dbReference type="InterPro" id="IPR025312">
    <property type="entry name" value="DUF4216"/>
</dbReference>
<dbReference type="PANTHER" id="PTHR48451:SF1">
    <property type="entry name" value="DUF4218 DOMAIN-CONTAINING PROTEIN"/>
    <property type="match status" value="1"/>
</dbReference>